<feature type="compositionally biased region" description="Polar residues" evidence="1">
    <location>
        <begin position="145"/>
        <end position="156"/>
    </location>
</feature>
<dbReference type="Proteomes" id="UP000051952">
    <property type="component" value="Unassembled WGS sequence"/>
</dbReference>
<feature type="region of interest" description="Disordered" evidence="1">
    <location>
        <begin position="134"/>
        <end position="168"/>
    </location>
</feature>
<keyword evidence="3" id="KW-1185">Reference proteome</keyword>
<feature type="region of interest" description="Disordered" evidence="1">
    <location>
        <begin position="1"/>
        <end position="20"/>
    </location>
</feature>
<feature type="compositionally biased region" description="Basic residues" evidence="1">
    <location>
        <begin position="385"/>
        <end position="396"/>
    </location>
</feature>
<dbReference type="AlphaFoldDB" id="A0A0S4INU5"/>
<name>A0A0S4INU5_BODSA</name>
<evidence type="ECO:0000256" key="1">
    <source>
        <dbReference type="SAM" id="MobiDB-lite"/>
    </source>
</evidence>
<sequence>MALVVLDDPLQTTHKKHHPPPLWRCYYDPSSSQLNTASPQSSSTLFTQGNSADDVSWSPERQMNDSGAKQQHTGGGRPLRPERQLTAIAYSLSGLFDGIVNCGAALGGAPTQQAGLKELCRYVLLVYHYQTTASHPLSSSSPSSQHDGTMTSSSTAQDDEEGGGGRHRLLMDLGHVSSTTMSLVSHTVLSALIPTLKGHRRIAALAKQIYGRLAEDVIATTNDDDIVAAVPRTAVPLSTFKTFLTEVLQVTTAASLQSASSQHSAQSSEAVRVIIPTSTGETSMDCFVPTAHDVIHSVVAGECRALRVPKHKLVPQQEFTGWLFHAAALLCTVPGGHRERGLVSEVELLLTSVMLPAARRVGHVPLSAQPDADPYELLEAATATHQHRRPSPRSTHKAVDGSDSRAWIASRVPAMLSRPKPQPELDGSGKGLNDAESIEGLQHVLRPAKQNSGSNEHQTLEAKLAQQGALRLIDAYPMKLKHQPLVVQPPPPAPQHRRR</sequence>
<evidence type="ECO:0000313" key="2">
    <source>
        <dbReference type="EMBL" id="CUE95795.1"/>
    </source>
</evidence>
<organism evidence="2 3">
    <name type="scientific">Bodo saltans</name>
    <name type="common">Flagellated protozoan</name>
    <dbReference type="NCBI Taxonomy" id="75058"/>
    <lineage>
        <taxon>Eukaryota</taxon>
        <taxon>Discoba</taxon>
        <taxon>Euglenozoa</taxon>
        <taxon>Kinetoplastea</taxon>
        <taxon>Metakinetoplastina</taxon>
        <taxon>Eubodonida</taxon>
        <taxon>Bodonidae</taxon>
        <taxon>Bodo</taxon>
    </lineage>
</organism>
<gene>
    <name evidence="2" type="ORF">BSAL_57670</name>
</gene>
<feature type="compositionally biased region" description="Polar residues" evidence="1">
    <location>
        <begin position="34"/>
        <end position="72"/>
    </location>
</feature>
<reference evidence="3" key="1">
    <citation type="submission" date="2015-09" db="EMBL/GenBank/DDBJ databases">
        <authorList>
            <consortium name="Pathogen Informatics"/>
        </authorList>
    </citation>
    <scope>NUCLEOTIDE SEQUENCE [LARGE SCALE GENOMIC DNA]</scope>
    <source>
        <strain evidence="3">Lake Konstanz</strain>
    </source>
</reference>
<dbReference type="EMBL" id="CYKH01000219">
    <property type="protein sequence ID" value="CUE95795.1"/>
    <property type="molecule type" value="Genomic_DNA"/>
</dbReference>
<feature type="region of interest" description="Disordered" evidence="1">
    <location>
        <begin position="383"/>
        <end position="434"/>
    </location>
</feature>
<protein>
    <submittedName>
        <fullName evidence="2">Uncharacterized protein</fullName>
    </submittedName>
</protein>
<proteinExistence type="predicted"/>
<feature type="compositionally biased region" description="Low complexity" evidence="1">
    <location>
        <begin position="134"/>
        <end position="144"/>
    </location>
</feature>
<evidence type="ECO:0000313" key="3">
    <source>
        <dbReference type="Proteomes" id="UP000051952"/>
    </source>
</evidence>
<feature type="region of interest" description="Disordered" evidence="1">
    <location>
        <begin position="34"/>
        <end position="80"/>
    </location>
</feature>
<accession>A0A0S4INU5</accession>
<dbReference type="VEuPathDB" id="TriTrypDB:BSAL_57670"/>